<reference evidence="1 2" key="1">
    <citation type="submission" date="2014-04" db="EMBL/GenBank/DDBJ databases">
        <authorList>
            <person name="Bishop-Lilly K.A."/>
            <person name="Broomall S.M."/>
            <person name="Chain P.S."/>
            <person name="Chertkov O."/>
            <person name="Coyne S.R."/>
            <person name="Daligault H.E."/>
            <person name="Davenport K.W."/>
            <person name="Erkkila T."/>
            <person name="Frey K.G."/>
            <person name="Gibbons H.S."/>
            <person name="Gu W."/>
            <person name="Jaissle J."/>
            <person name="Johnson S.L."/>
            <person name="Koroleva G.I."/>
            <person name="Ladner J.T."/>
            <person name="Lo C.-C."/>
            <person name="Minogue T.D."/>
            <person name="Munk C."/>
            <person name="Palacios G.F."/>
            <person name="Redden C.L."/>
            <person name="Rosenzweig C.N."/>
            <person name="Scholz M.B."/>
            <person name="Teshima H."/>
            <person name="Xu Y."/>
        </authorList>
    </citation>
    <scope>NUCLEOTIDE SEQUENCE [LARGE SCALE GENOMIC DNA]</scope>
    <source>
        <strain evidence="1 2">8244</strain>
    </source>
</reference>
<organism evidence="1 2">
    <name type="scientific">Paenibacillus macerans</name>
    <name type="common">Bacillus macerans</name>
    <dbReference type="NCBI Taxonomy" id="44252"/>
    <lineage>
        <taxon>Bacteria</taxon>
        <taxon>Bacillati</taxon>
        <taxon>Bacillota</taxon>
        <taxon>Bacilli</taxon>
        <taxon>Bacillales</taxon>
        <taxon>Paenibacillaceae</taxon>
        <taxon>Paenibacillus</taxon>
    </lineage>
</organism>
<sequence length="87" mass="10311">MLFIIILILLLSQINFVKESVAKASSSVYVKVKYHNQDLKFERVEYDAHFGEYFVTYKEKNGQLISFTMTPRYFPIYVLHDPLDQPM</sequence>
<evidence type="ECO:0000313" key="1">
    <source>
        <dbReference type="EMBL" id="KFN11919.1"/>
    </source>
</evidence>
<dbReference type="EMBL" id="JMQA01000004">
    <property type="protein sequence ID" value="KFN11919.1"/>
    <property type="molecule type" value="Genomic_DNA"/>
</dbReference>
<keyword evidence="2" id="KW-1185">Reference proteome</keyword>
<accession>A0A090ZKN3</accession>
<gene>
    <name evidence="1" type="ORF">DJ90_6546</name>
</gene>
<comment type="caution">
    <text evidence="1">The sequence shown here is derived from an EMBL/GenBank/DDBJ whole genome shotgun (WGS) entry which is preliminary data.</text>
</comment>
<protein>
    <recommendedName>
        <fullName evidence="3">DUF3139 domain-containing protein</fullName>
    </recommendedName>
</protein>
<dbReference type="HOGENOM" id="CLU_182849_0_0_9"/>
<proteinExistence type="predicted"/>
<name>A0A090ZKN3_PAEMA</name>
<evidence type="ECO:0000313" key="2">
    <source>
        <dbReference type="Proteomes" id="UP000029278"/>
    </source>
</evidence>
<dbReference type="AlphaFoldDB" id="A0A090ZKN3"/>
<evidence type="ECO:0008006" key="3">
    <source>
        <dbReference type="Google" id="ProtNLM"/>
    </source>
</evidence>
<dbReference type="Proteomes" id="UP000029278">
    <property type="component" value="Unassembled WGS sequence"/>
</dbReference>